<dbReference type="EMBL" id="MKGL01000310">
    <property type="protein sequence ID" value="RNF00727.1"/>
    <property type="molecule type" value="Genomic_DNA"/>
</dbReference>
<dbReference type="GeneID" id="40331385"/>
<dbReference type="InterPro" id="IPR044635">
    <property type="entry name" value="UBP14-like"/>
</dbReference>
<evidence type="ECO:0000259" key="8">
    <source>
        <dbReference type="PROSITE" id="PS50053"/>
    </source>
</evidence>
<feature type="region of interest" description="Disordered" evidence="7">
    <location>
        <begin position="348"/>
        <end position="379"/>
    </location>
</feature>
<evidence type="ECO:0000256" key="6">
    <source>
        <dbReference type="RuleBase" id="RU366025"/>
    </source>
</evidence>
<evidence type="ECO:0000313" key="11">
    <source>
        <dbReference type="Proteomes" id="UP000283634"/>
    </source>
</evidence>
<organism evidence="10 11">
    <name type="scientific">Trypanosoma rangeli</name>
    <dbReference type="NCBI Taxonomy" id="5698"/>
    <lineage>
        <taxon>Eukaryota</taxon>
        <taxon>Discoba</taxon>
        <taxon>Euglenozoa</taxon>
        <taxon>Kinetoplastea</taxon>
        <taxon>Metakinetoplastina</taxon>
        <taxon>Trypanosomatida</taxon>
        <taxon>Trypanosomatidae</taxon>
        <taxon>Trypanosoma</taxon>
        <taxon>Herpetosoma</taxon>
    </lineage>
</organism>
<dbReference type="AlphaFoldDB" id="A0A3R7RDZ6"/>
<dbReference type="InterPro" id="IPR038765">
    <property type="entry name" value="Papain-like_cys_pep_sf"/>
</dbReference>
<gene>
    <name evidence="10" type="ORF">TraAM80_07452</name>
</gene>
<keyword evidence="11" id="KW-1185">Reference proteome</keyword>
<dbReference type="GO" id="GO:0061136">
    <property type="term" value="P:regulation of proteasomal protein catabolic process"/>
    <property type="evidence" value="ECO:0007669"/>
    <property type="project" value="TreeGrafter"/>
</dbReference>
<dbReference type="Proteomes" id="UP000283634">
    <property type="component" value="Unassembled WGS sequence"/>
</dbReference>
<dbReference type="SUPFAM" id="SSF54236">
    <property type="entry name" value="Ubiquitin-like"/>
    <property type="match status" value="1"/>
</dbReference>
<name>A0A3R7RDZ6_TRYRA</name>
<comment type="similarity">
    <text evidence="6">Belongs to the peptidase C19 family.</text>
</comment>
<dbReference type="VEuPathDB" id="TriTrypDB:TRSC58_06291"/>
<dbReference type="PROSITE" id="PS50053">
    <property type="entry name" value="UBIQUITIN_2"/>
    <property type="match status" value="1"/>
</dbReference>
<dbReference type="GO" id="GO:0016579">
    <property type="term" value="P:protein deubiquitination"/>
    <property type="evidence" value="ECO:0007669"/>
    <property type="project" value="InterPro"/>
</dbReference>
<dbReference type="Gene3D" id="3.10.20.90">
    <property type="entry name" value="Phosphatidylinositol 3-kinase Catalytic Subunit, Chain A, domain 1"/>
    <property type="match status" value="1"/>
</dbReference>
<feature type="domain" description="USP" evidence="9">
    <location>
        <begin position="110"/>
        <end position="455"/>
    </location>
</feature>
<evidence type="ECO:0000259" key="9">
    <source>
        <dbReference type="PROSITE" id="PS50235"/>
    </source>
</evidence>
<keyword evidence="4 6" id="KW-0378">Hydrolase</keyword>
<dbReference type="InterPro" id="IPR028889">
    <property type="entry name" value="USP"/>
</dbReference>
<dbReference type="Pfam" id="PF00240">
    <property type="entry name" value="ubiquitin"/>
    <property type="match status" value="1"/>
</dbReference>
<dbReference type="Pfam" id="PF00443">
    <property type="entry name" value="UCH"/>
    <property type="match status" value="1"/>
</dbReference>
<feature type="domain" description="Ubiquitin-like" evidence="8">
    <location>
        <begin position="7"/>
        <end position="75"/>
    </location>
</feature>
<dbReference type="GO" id="GO:0070628">
    <property type="term" value="F:proteasome binding"/>
    <property type="evidence" value="ECO:0007669"/>
    <property type="project" value="TreeGrafter"/>
</dbReference>
<protein>
    <recommendedName>
        <fullName evidence="6">Ubiquitin carboxyl-terminal hydrolase</fullName>
        <ecNumber evidence="6">3.4.19.12</ecNumber>
    </recommendedName>
</protein>
<evidence type="ECO:0000256" key="4">
    <source>
        <dbReference type="ARBA" id="ARBA00022801"/>
    </source>
</evidence>
<evidence type="ECO:0000256" key="2">
    <source>
        <dbReference type="ARBA" id="ARBA00022670"/>
    </source>
</evidence>
<dbReference type="PROSITE" id="PS00972">
    <property type="entry name" value="USP_1"/>
    <property type="match status" value="1"/>
</dbReference>
<dbReference type="RefSeq" id="XP_029235933.1">
    <property type="nucleotide sequence ID" value="XM_029384243.1"/>
</dbReference>
<dbReference type="Gene3D" id="3.90.70.10">
    <property type="entry name" value="Cysteine proteinases"/>
    <property type="match status" value="1"/>
</dbReference>
<dbReference type="InterPro" id="IPR001394">
    <property type="entry name" value="Peptidase_C19_UCH"/>
</dbReference>
<comment type="catalytic activity">
    <reaction evidence="1 6">
        <text>Thiol-dependent hydrolysis of ester, thioester, amide, peptide and isopeptide bonds formed by the C-terminal Gly of ubiquitin (a 76-residue protein attached to proteins as an intracellular targeting signal).</text>
        <dbReference type="EC" id="3.4.19.12"/>
    </reaction>
</comment>
<dbReference type="InterPro" id="IPR018200">
    <property type="entry name" value="USP_CS"/>
</dbReference>
<proteinExistence type="inferred from homology"/>
<dbReference type="OrthoDB" id="333239at2759"/>
<comment type="caution">
    <text evidence="10">The sequence shown here is derived from an EMBL/GenBank/DDBJ whole genome shotgun (WGS) entry which is preliminary data.</text>
</comment>
<evidence type="ECO:0000256" key="3">
    <source>
        <dbReference type="ARBA" id="ARBA00022786"/>
    </source>
</evidence>
<evidence type="ECO:0000256" key="1">
    <source>
        <dbReference type="ARBA" id="ARBA00000707"/>
    </source>
</evidence>
<dbReference type="PROSITE" id="PS50235">
    <property type="entry name" value="USP_3"/>
    <property type="match status" value="1"/>
</dbReference>
<keyword evidence="5 6" id="KW-0788">Thiol protease</keyword>
<keyword evidence="3 6" id="KW-0833">Ubl conjugation pathway</keyword>
<dbReference type="SMART" id="SM00213">
    <property type="entry name" value="UBQ"/>
    <property type="match status" value="1"/>
</dbReference>
<dbReference type="EC" id="3.4.19.12" evidence="6"/>
<dbReference type="InterPro" id="IPR000626">
    <property type="entry name" value="Ubiquitin-like_dom"/>
</dbReference>
<dbReference type="PROSITE" id="PS00973">
    <property type="entry name" value="USP_2"/>
    <property type="match status" value="1"/>
</dbReference>
<sequence>MARCMATVKVKWGKELLELTVSLQSTLGEFKAELQRRTHVPVERQKIMGIKASTSNNNATLSDLGVSNGKMLMLLGTPAEPPKATEPPPPVAEATTTADKVPHPIVTMPTGLKNIANTCYMNAALQMLRLVPELPELLGPRGNDTLLRSLDQLYKSMGTNKDPIVPLLFWNALIAQNPTFGELDERGHPMQHDSQEVLSTIIQRINDGIPDTHKRLFGGMMRQTTACKETPDDAPTVRDLSFFMLSCNINAEVQMLETGLDAAFNETIPIHSETLAREALYSRTSRLSSLPEYLFVHLVRFSWRSDTQKKAKILKPISFPLVLDFYTFCTEELKESMHAGRDRVLARRDKERERRRDARQKSRLEEAPKPEEVSTPVAADEDAIGNASGYYELCGVISHKGRSADGGHYVFWGKPRNQWLVYDDENVAFVTEEDVKRLSGVGEGHIAYVLMYRSKDPQTKAPTLPL</sequence>
<accession>A0A3R7RDZ6</accession>
<keyword evidence="2 6" id="KW-0645">Protease</keyword>
<dbReference type="PANTHER" id="PTHR43982:SF1">
    <property type="entry name" value="UBIQUITIN CARBOXYL-TERMINAL HYDROLASE 14"/>
    <property type="match status" value="1"/>
</dbReference>
<dbReference type="OMA" id="FKSDAEY"/>
<dbReference type="InterPro" id="IPR029071">
    <property type="entry name" value="Ubiquitin-like_domsf"/>
</dbReference>
<dbReference type="GO" id="GO:0004843">
    <property type="term" value="F:cysteine-type deubiquitinase activity"/>
    <property type="evidence" value="ECO:0007669"/>
    <property type="project" value="UniProtKB-UniRule"/>
</dbReference>
<evidence type="ECO:0000256" key="7">
    <source>
        <dbReference type="SAM" id="MobiDB-lite"/>
    </source>
</evidence>
<evidence type="ECO:0000313" key="10">
    <source>
        <dbReference type="EMBL" id="RNF00727.1"/>
    </source>
</evidence>
<dbReference type="PANTHER" id="PTHR43982">
    <property type="entry name" value="UBIQUITIN CARBOXYL-TERMINAL HYDROLASE"/>
    <property type="match status" value="1"/>
</dbReference>
<dbReference type="SUPFAM" id="SSF54001">
    <property type="entry name" value="Cysteine proteinases"/>
    <property type="match status" value="1"/>
</dbReference>
<reference evidence="10 11" key="1">
    <citation type="journal article" date="2018" name="BMC Genomics">
        <title>Genomic comparison of Trypanosoma conorhini and Trypanosoma rangeli to Trypanosoma cruzi strains of high and low virulence.</title>
        <authorList>
            <person name="Bradwell K.R."/>
            <person name="Koparde V.N."/>
            <person name="Matveyev A.V."/>
            <person name="Serrano M.G."/>
            <person name="Alves J.M."/>
            <person name="Parikh H."/>
            <person name="Huang B."/>
            <person name="Lee V."/>
            <person name="Espinosa-Alvarez O."/>
            <person name="Ortiz P.A."/>
            <person name="Costa-Martins A.G."/>
            <person name="Teixeira M.M."/>
            <person name="Buck G.A."/>
        </authorList>
    </citation>
    <scope>NUCLEOTIDE SEQUENCE [LARGE SCALE GENOMIC DNA]</scope>
    <source>
        <strain evidence="10 11">AM80</strain>
    </source>
</reference>
<evidence type="ECO:0000256" key="5">
    <source>
        <dbReference type="ARBA" id="ARBA00022807"/>
    </source>
</evidence>
<feature type="compositionally biased region" description="Basic and acidic residues" evidence="7">
    <location>
        <begin position="348"/>
        <end position="372"/>
    </location>
</feature>
<dbReference type="GO" id="GO:0043161">
    <property type="term" value="P:proteasome-mediated ubiquitin-dependent protein catabolic process"/>
    <property type="evidence" value="ECO:0007669"/>
    <property type="project" value="InterPro"/>
</dbReference>